<feature type="region of interest" description="Disordered" evidence="1">
    <location>
        <begin position="123"/>
        <end position="144"/>
    </location>
</feature>
<name>A0A4P6ESX3_9BACL</name>
<dbReference type="EMBL" id="CP035492">
    <property type="protein sequence ID" value="QAY66062.1"/>
    <property type="molecule type" value="Genomic_DNA"/>
</dbReference>
<proteinExistence type="predicted"/>
<dbReference type="Proteomes" id="UP000293568">
    <property type="component" value="Chromosome"/>
</dbReference>
<evidence type="ECO:0000313" key="2">
    <source>
        <dbReference type="EMBL" id="QAY66062.1"/>
    </source>
</evidence>
<dbReference type="InterPro" id="IPR025681">
    <property type="entry name" value="COOH-NH2_lig"/>
</dbReference>
<evidence type="ECO:0000256" key="1">
    <source>
        <dbReference type="SAM" id="MobiDB-lite"/>
    </source>
</evidence>
<organism evidence="2 3">
    <name type="scientific">Paenibacillus protaetiae</name>
    <dbReference type="NCBI Taxonomy" id="2509456"/>
    <lineage>
        <taxon>Bacteria</taxon>
        <taxon>Bacillati</taxon>
        <taxon>Bacillota</taxon>
        <taxon>Bacilli</taxon>
        <taxon>Bacillales</taxon>
        <taxon>Paenibacillaceae</taxon>
        <taxon>Paenibacillus</taxon>
    </lineage>
</organism>
<dbReference type="Pfam" id="PF14395">
    <property type="entry name" value="COOH-NH2_lig"/>
    <property type="match status" value="1"/>
</dbReference>
<evidence type="ECO:0008006" key="4">
    <source>
        <dbReference type="Google" id="ProtNLM"/>
    </source>
</evidence>
<sequence length="482" mass="52974">MSETWLWYGDYDRLEHVMPGNGAKPASRARADSPFRRYGHWSEVGPGDAVFSLSEHKAVDEQRFPGAWILNSRSAAAALMPQETQQLIWQRSGLMQQERGYVRLYLIRVVHLDPIEMIRLDSSGNPVSGTNPLSKSGSAQAAPGSLWPQDAAVRRVVRTAVRALYVLGLDVGEVEVALGMDGKTSVRAVHAMEDIQLRQASLQRFAGWLHTVRSQEYEEEKPPLLIGADPEFLLLRPDGKVASAARFLGESTGAAAGTDVLRVGRRLLYPVAELRPDPADNPNALAANVRLLLLRAAKRIGSDYSLRWAAGAMPARGIALGGHIHFSGVPLTSKLLHLLDSYTAFILAMVEDPSGRGRRPRYGALGDFRLQPHGFEYRTLPSWLVSPAAAKGAFALSLLCAKEAWNLSYLPSMDERFIAAYYEGDRAELLGCLDGLAAEMAATESYGQYAAYIEPLLDAARKGAVWDESQDIRFKWRIPPLG</sequence>
<keyword evidence="3" id="KW-1185">Reference proteome</keyword>
<protein>
    <recommendedName>
        <fullName evidence="4">PhiEco32-like amidoligase-type 2 protein</fullName>
    </recommendedName>
</protein>
<feature type="compositionally biased region" description="Polar residues" evidence="1">
    <location>
        <begin position="123"/>
        <end position="139"/>
    </location>
</feature>
<gene>
    <name evidence="2" type="ORF">ET464_06330</name>
</gene>
<dbReference type="RefSeq" id="WP_129439259.1">
    <property type="nucleotide sequence ID" value="NZ_CP035492.1"/>
</dbReference>
<dbReference type="KEGG" id="pprt:ET464_06330"/>
<reference evidence="2 3" key="1">
    <citation type="submission" date="2019-01" db="EMBL/GenBank/DDBJ databases">
        <title>Genome sequencing of strain FW100M-2.</title>
        <authorList>
            <person name="Heo J."/>
            <person name="Kim S.-J."/>
            <person name="Kim J.-S."/>
            <person name="Hong S.-B."/>
            <person name="Kwon S.-W."/>
        </authorList>
    </citation>
    <scope>NUCLEOTIDE SEQUENCE [LARGE SCALE GENOMIC DNA]</scope>
    <source>
        <strain evidence="2 3">FW100M-2</strain>
    </source>
</reference>
<evidence type="ECO:0000313" key="3">
    <source>
        <dbReference type="Proteomes" id="UP000293568"/>
    </source>
</evidence>
<dbReference type="OrthoDB" id="2078085at2"/>
<accession>A0A4P6ESX3</accession>
<dbReference type="AlphaFoldDB" id="A0A4P6ESX3"/>